<dbReference type="AlphaFoldDB" id="A0A061EP36"/>
<evidence type="ECO:0000256" key="3">
    <source>
        <dbReference type="ARBA" id="ARBA00038471"/>
    </source>
</evidence>
<feature type="chain" id="PRO_5001597406" evidence="4">
    <location>
        <begin position="24"/>
        <end position="181"/>
    </location>
</feature>
<dbReference type="Pfam" id="PF04043">
    <property type="entry name" value="PMEI"/>
    <property type="match status" value="1"/>
</dbReference>
<dbReference type="HOGENOM" id="CLU_033761_5_0_1"/>
<dbReference type="GO" id="GO:0009505">
    <property type="term" value="C:plant-type cell wall"/>
    <property type="evidence" value="ECO:0000318"/>
    <property type="project" value="GO_Central"/>
</dbReference>
<dbReference type="OMA" id="WIHPLKE"/>
<dbReference type="EMBL" id="CM001882">
    <property type="protein sequence ID" value="EOY06785.1"/>
    <property type="molecule type" value="Genomic_DNA"/>
</dbReference>
<gene>
    <name evidence="6" type="ORF">TCM_021411</name>
</gene>
<dbReference type="InterPro" id="IPR034087">
    <property type="entry name" value="C/VIF1"/>
</dbReference>
<dbReference type="eggNOG" id="ENOG502S67R">
    <property type="taxonomic scope" value="Eukaryota"/>
</dbReference>
<organism evidence="6 7">
    <name type="scientific">Theobroma cacao</name>
    <name type="common">Cacao</name>
    <name type="synonym">Cocoa</name>
    <dbReference type="NCBI Taxonomy" id="3641"/>
    <lineage>
        <taxon>Eukaryota</taxon>
        <taxon>Viridiplantae</taxon>
        <taxon>Streptophyta</taxon>
        <taxon>Embryophyta</taxon>
        <taxon>Tracheophyta</taxon>
        <taxon>Spermatophyta</taxon>
        <taxon>Magnoliopsida</taxon>
        <taxon>eudicotyledons</taxon>
        <taxon>Gunneridae</taxon>
        <taxon>Pentapetalae</taxon>
        <taxon>rosids</taxon>
        <taxon>malvids</taxon>
        <taxon>Malvales</taxon>
        <taxon>Malvaceae</taxon>
        <taxon>Byttnerioideae</taxon>
        <taxon>Theobroma</taxon>
    </lineage>
</organism>
<dbReference type="GO" id="GO:0004857">
    <property type="term" value="F:enzyme inhibitor activity"/>
    <property type="evidence" value="ECO:0000318"/>
    <property type="project" value="GO_Central"/>
</dbReference>
<proteinExistence type="inferred from homology"/>
<evidence type="ECO:0000256" key="4">
    <source>
        <dbReference type="SAM" id="SignalP"/>
    </source>
</evidence>
<feature type="domain" description="Pectinesterase inhibitor" evidence="5">
    <location>
        <begin position="32"/>
        <end position="176"/>
    </location>
</feature>
<dbReference type="FunCoup" id="A0A061EP36">
    <property type="interactions" value="23"/>
</dbReference>
<protein>
    <submittedName>
        <fullName evidence="6">Cell wall / vacuolar inhibitor of fructosidase 1, putative</fullName>
    </submittedName>
</protein>
<dbReference type="GO" id="GO:0009827">
    <property type="term" value="P:plant-type cell wall modification"/>
    <property type="evidence" value="ECO:0000318"/>
    <property type="project" value="GO_Central"/>
</dbReference>
<dbReference type="Gene3D" id="1.20.140.40">
    <property type="entry name" value="Invertase/pectin methylesterase inhibitor family protein"/>
    <property type="match status" value="1"/>
</dbReference>
<dbReference type="InterPro" id="IPR052421">
    <property type="entry name" value="PCW_Enzyme_Inhibitor"/>
</dbReference>
<reference evidence="6 7" key="1">
    <citation type="journal article" date="2013" name="Genome Biol.">
        <title>The genome sequence of the most widely cultivated cacao type and its use to identify candidate genes regulating pod color.</title>
        <authorList>
            <person name="Motamayor J.C."/>
            <person name="Mockaitis K."/>
            <person name="Schmutz J."/>
            <person name="Haiminen N."/>
            <person name="Iii D.L."/>
            <person name="Cornejo O."/>
            <person name="Findley S.D."/>
            <person name="Zheng P."/>
            <person name="Utro F."/>
            <person name="Royaert S."/>
            <person name="Saski C."/>
            <person name="Jenkins J."/>
            <person name="Podicheti R."/>
            <person name="Zhao M."/>
            <person name="Scheffler B.E."/>
            <person name="Stack J.C."/>
            <person name="Feltus F.A."/>
            <person name="Mustiga G.M."/>
            <person name="Amores F."/>
            <person name="Phillips W."/>
            <person name="Marelli J.P."/>
            <person name="May G.D."/>
            <person name="Shapiro H."/>
            <person name="Ma J."/>
            <person name="Bustamante C.D."/>
            <person name="Schnell R.J."/>
            <person name="Main D."/>
            <person name="Gilbert D."/>
            <person name="Parida L."/>
            <person name="Kuhn D.N."/>
        </authorList>
    </citation>
    <scope>NUCLEOTIDE SEQUENCE [LARGE SCALE GENOMIC DNA]</scope>
    <source>
        <strain evidence="7">cv. Matina 1-6</strain>
    </source>
</reference>
<keyword evidence="1 4" id="KW-0732">Signal</keyword>
<dbReference type="SUPFAM" id="SSF101148">
    <property type="entry name" value="Plant invertase/pectin methylesterase inhibitor"/>
    <property type="match status" value="1"/>
</dbReference>
<keyword evidence="7" id="KW-1185">Reference proteome</keyword>
<dbReference type="InterPro" id="IPR006501">
    <property type="entry name" value="Pectinesterase_inhib_dom"/>
</dbReference>
<evidence type="ECO:0000256" key="2">
    <source>
        <dbReference type="ARBA" id="ARBA00023157"/>
    </source>
</evidence>
<dbReference type="NCBIfam" id="TIGR01614">
    <property type="entry name" value="PME_inhib"/>
    <property type="match status" value="1"/>
</dbReference>
<evidence type="ECO:0000256" key="1">
    <source>
        <dbReference type="ARBA" id="ARBA00022729"/>
    </source>
</evidence>
<dbReference type="InterPro" id="IPR035513">
    <property type="entry name" value="Invertase/methylesterase_inhib"/>
</dbReference>
<evidence type="ECO:0000313" key="6">
    <source>
        <dbReference type="EMBL" id="EOY06785.1"/>
    </source>
</evidence>
<dbReference type="InParanoid" id="A0A061EP36"/>
<feature type="signal peptide" evidence="4">
    <location>
        <begin position="1"/>
        <end position="23"/>
    </location>
</feature>
<dbReference type="FunFam" id="1.20.140.40:FF:000009">
    <property type="entry name" value="Invertase/pectin methylesterase inhibitor family protein"/>
    <property type="match status" value="1"/>
</dbReference>
<dbReference type="PANTHER" id="PTHR36710">
    <property type="entry name" value="PECTINESTERASE INHIBITOR-LIKE"/>
    <property type="match status" value="1"/>
</dbReference>
<comment type="similarity">
    <text evidence="3">Belongs to the PMEI family.</text>
</comment>
<evidence type="ECO:0000313" key="7">
    <source>
        <dbReference type="Proteomes" id="UP000026915"/>
    </source>
</evidence>
<dbReference type="SMART" id="SM00856">
    <property type="entry name" value="PMEI"/>
    <property type="match status" value="1"/>
</dbReference>
<evidence type="ECO:0000259" key="5">
    <source>
        <dbReference type="SMART" id="SM00856"/>
    </source>
</evidence>
<dbReference type="Gramene" id="EOY06785">
    <property type="protein sequence ID" value="EOY06785"/>
    <property type="gene ID" value="TCM_021411"/>
</dbReference>
<dbReference type="Proteomes" id="UP000026915">
    <property type="component" value="Chromosome 4"/>
</dbReference>
<name>A0A061EP36_THECC</name>
<keyword evidence="2" id="KW-1015">Disulfide bond</keyword>
<dbReference type="STRING" id="3641.A0A061EP36"/>
<dbReference type="PANTHER" id="PTHR36710:SF13">
    <property type="entry name" value="PUTATIVE-RELATED"/>
    <property type="match status" value="1"/>
</dbReference>
<sequence length="181" mass="19347">MKNIIPLVLLQIAFSFTFLPVSALELQGGRGGANNLVETTCKKTPFYNLCLSTLQSDPRSSRADLAGLVHIGADKVKARATATLRQIIGLLRAAKDPKLQTALRDCVDLYDTIIKYDMPVTIEAVAKGNPKFGVQGATDAANEADDCERRFGNPPKSPISGSNKAVHDLSAIVASIAQLLL</sequence>
<accession>A0A061EP36</accession>
<dbReference type="CDD" id="cd15796">
    <property type="entry name" value="CIF_like"/>
    <property type="match status" value="1"/>
</dbReference>